<dbReference type="RefSeq" id="WP_175752281.1">
    <property type="nucleotide sequence ID" value="NZ_CADEPR010000011.1"/>
</dbReference>
<dbReference type="AlphaFoldDB" id="A0A7T6VGB9"/>
<name>A0A7T6VGB9_9BURK</name>
<reference evidence="1 2" key="1">
    <citation type="submission" date="2020-12" db="EMBL/GenBank/DDBJ databases">
        <title>Complete genome sequence of Burkholderia anthina BJQ0011.</title>
        <authorList>
            <person name="Xu Y."/>
        </authorList>
    </citation>
    <scope>NUCLEOTIDE SEQUENCE [LARGE SCALE GENOMIC DNA]</scope>
    <source>
        <strain evidence="1 2">BJQ0011</strain>
    </source>
</reference>
<evidence type="ECO:0000313" key="1">
    <source>
        <dbReference type="EMBL" id="QQK03424.1"/>
    </source>
</evidence>
<organism evidence="1 2">
    <name type="scientific">Burkholderia anthina</name>
    <dbReference type="NCBI Taxonomy" id="179879"/>
    <lineage>
        <taxon>Bacteria</taxon>
        <taxon>Pseudomonadati</taxon>
        <taxon>Pseudomonadota</taxon>
        <taxon>Betaproteobacteria</taxon>
        <taxon>Burkholderiales</taxon>
        <taxon>Burkholderiaceae</taxon>
        <taxon>Burkholderia</taxon>
        <taxon>Burkholderia cepacia complex</taxon>
    </lineage>
</organism>
<accession>A0A7T6VGB9</accession>
<dbReference type="KEGG" id="bann:JFN94_04435"/>
<dbReference type="Proteomes" id="UP000596205">
    <property type="component" value="Chromosome 1"/>
</dbReference>
<proteinExistence type="predicted"/>
<sequence>MRSIAGMPMTMFSFVGTEIVTIAARLNQHSRDAQSNLGRRDVSSA</sequence>
<gene>
    <name evidence="1" type="ORF">JFN94_04435</name>
</gene>
<protein>
    <submittedName>
        <fullName evidence="1">Uncharacterized protein</fullName>
    </submittedName>
</protein>
<dbReference type="EMBL" id="CP066769">
    <property type="protein sequence ID" value="QQK03424.1"/>
    <property type="molecule type" value="Genomic_DNA"/>
</dbReference>
<evidence type="ECO:0000313" key="2">
    <source>
        <dbReference type="Proteomes" id="UP000596205"/>
    </source>
</evidence>